<evidence type="ECO:0000256" key="10">
    <source>
        <dbReference type="ARBA" id="ARBA00048617"/>
    </source>
</evidence>
<evidence type="ECO:0000256" key="1">
    <source>
        <dbReference type="ARBA" id="ARBA00004772"/>
    </source>
</evidence>
<dbReference type="GO" id="GO:0006785">
    <property type="term" value="P:heme B biosynthetic process"/>
    <property type="evidence" value="ECO:0007669"/>
    <property type="project" value="UniProtKB-ARBA"/>
</dbReference>
<keyword evidence="4" id="KW-0350">Heme biosynthesis</keyword>
<evidence type="ECO:0000256" key="5">
    <source>
        <dbReference type="ARBA" id="ARBA00023239"/>
    </source>
</evidence>
<dbReference type="InterPro" id="IPR039793">
    <property type="entry name" value="UROS/Hem4"/>
</dbReference>
<dbReference type="GO" id="GO:0005829">
    <property type="term" value="C:cytosol"/>
    <property type="evidence" value="ECO:0007669"/>
    <property type="project" value="TreeGrafter"/>
</dbReference>
<evidence type="ECO:0000256" key="9">
    <source>
        <dbReference type="ARBA" id="ARBA00040167"/>
    </source>
</evidence>
<evidence type="ECO:0000313" key="13">
    <source>
        <dbReference type="EMBL" id="KAA0724820.1"/>
    </source>
</evidence>
<dbReference type="GO" id="GO:0006780">
    <property type="term" value="P:uroporphyrinogen III biosynthetic process"/>
    <property type="evidence" value="ECO:0007669"/>
    <property type="project" value="InterPro"/>
</dbReference>
<evidence type="ECO:0000256" key="6">
    <source>
        <dbReference type="ARBA" id="ARBA00023244"/>
    </source>
</evidence>
<dbReference type="Gene3D" id="3.40.50.10090">
    <property type="match status" value="2"/>
</dbReference>
<dbReference type="CDD" id="cd06578">
    <property type="entry name" value="HemD"/>
    <property type="match status" value="1"/>
</dbReference>
<keyword evidence="5" id="KW-0456">Lyase</keyword>
<accession>A0A5A9PRJ6</accession>
<comment type="similarity">
    <text evidence="2">Belongs to the uroporphyrinogen-III synthase family.</text>
</comment>
<dbReference type="InterPro" id="IPR036108">
    <property type="entry name" value="4pyrrol_syn_uPrphyn_synt_sf"/>
</dbReference>
<evidence type="ECO:0000256" key="2">
    <source>
        <dbReference type="ARBA" id="ARBA00008133"/>
    </source>
</evidence>
<reference evidence="13 14" key="1">
    <citation type="journal article" date="2019" name="Mol. Ecol. Resour.">
        <title>Chromosome-level genome assembly of Triplophysa tibetana, a fish adapted to the harsh high-altitude environment of the Tibetan Plateau.</title>
        <authorList>
            <person name="Yang X."/>
            <person name="Liu H."/>
            <person name="Ma Z."/>
            <person name="Zou Y."/>
            <person name="Zou M."/>
            <person name="Mao Y."/>
            <person name="Li X."/>
            <person name="Wang H."/>
            <person name="Chen T."/>
            <person name="Wang W."/>
            <person name="Yang R."/>
        </authorList>
    </citation>
    <scope>NUCLEOTIDE SEQUENCE [LARGE SCALE GENOMIC DNA]</scope>
    <source>
        <strain evidence="13">TTIB1903HZAU</strain>
        <tissue evidence="13">Muscle</tissue>
    </source>
</reference>
<proteinExistence type="inferred from homology"/>
<comment type="caution">
    <text evidence="13">The sequence shown here is derived from an EMBL/GenBank/DDBJ whole genome shotgun (WGS) entry which is preliminary data.</text>
</comment>
<dbReference type="FunFam" id="3.40.50.10090:FF:000003">
    <property type="entry name" value="uroporphyrinogen-III synthase"/>
    <property type="match status" value="1"/>
</dbReference>
<dbReference type="AlphaFoldDB" id="A0A5A9PRJ6"/>
<dbReference type="Pfam" id="PF02602">
    <property type="entry name" value="HEM4"/>
    <property type="match status" value="1"/>
</dbReference>
<evidence type="ECO:0000256" key="3">
    <source>
        <dbReference type="ARBA" id="ARBA00013109"/>
    </source>
</evidence>
<dbReference type="Proteomes" id="UP000324632">
    <property type="component" value="Chromosome 1"/>
</dbReference>
<evidence type="ECO:0000256" key="8">
    <source>
        <dbReference type="ARBA" id="ARBA00032649"/>
    </source>
</evidence>
<dbReference type="PANTHER" id="PTHR12390">
    <property type="entry name" value="UROPORPHYRINOGEN III SYNTHASE"/>
    <property type="match status" value="1"/>
</dbReference>
<dbReference type="GO" id="GO:0006782">
    <property type="term" value="P:protoporphyrinogen IX biosynthetic process"/>
    <property type="evidence" value="ECO:0007669"/>
    <property type="project" value="UniProtKB-UniPathway"/>
</dbReference>
<evidence type="ECO:0000256" key="11">
    <source>
        <dbReference type="ARBA" id="ARBA00060039"/>
    </source>
</evidence>
<evidence type="ECO:0000259" key="12">
    <source>
        <dbReference type="Pfam" id="PF02602"/>
    </source>
</evidence>
<sequence>MNTSLHESVRCVIRMKVLLLKEPREDENGPDPYIKELASYGHTADLIPVLSFTFVSENELSERLFHPERFGGLIFTSPRSVQAVKMCLEKHRHQWDTVKDSWNSKSIYVVGKTTASLVVGLGLKPVGEDTGTADALSSLIIQREKSDVLPLFFPCGSIKREVLPTALKENDVPLDALTVYQTSEHPDLQKNITDYFSQQGVPASVAFFSPSGVKFCVNLVKRLAGSQLEQIKFVSIGPSTADALRSHGLTVSCCAEKPTAKHLATAISQTLQTPAPDL</sequence>
<dbReference type="SUPFAM" id="SSF69618">
    <property type="entry name" value="HemD-like"/>
    <property type="match status" value="1"/>
</dbReference>
<dbReference type="OrthoDB" id="5595751at2759"/>
<name>A0A5A9PRJ6_9TELE</name>
<keyword evidence="6" id="KW-0627">Porphyrin biosynthesis</keyword>
<dbReference type="GO" id="GO:0004852">
    <property type="term" value="F:uroporphyrinogen-III synthase activity"/>
    <property type="evidence" value="ECO:0007669"/>
    <property type="project" value="UniProtKB-EC"/>
</dbReference>
<dbReference type="EMBL" id="SOYY01000001">
    <property type="protein sequence ID" value="KAA0724820.1"/>
    <property type="molecule type" value="Genomic_DNA"/>
</dbReference>
<dbReference type="EC" id="4.2.1.75" evidence="3"/>
<protein>
    <recommendedName>
        <fullName evidence="9">Uroporphyrinogen-III synthase</fullName>
        <ecNumber evidence="3">4.2.1.75</ecNumber>
    </recommendedName>
    <alternativeName>
        <fullName evidence="8">Hydroxymethylbilane hydrolyase [cyclizing]</fullName>
    </alternativeName>
    <alternativeName>
        <fullName evidence="7">Uroporphyrinogen-III cosynthase</fullName>
    </alternativeName>
</protein>
<dbReference type="InterPro" id="IPR003754">
    <property type="entry name" value="4pyrrol_synth_uPrphyn_synth"/>
</dbReference>
<comment type="pathway">
    <text evidence="1">Porphyrin-containing compound metabolism; protoporphyrin-IX biosynthesis; coproporphyrinogen-III from 5-aminolevulinate: step 3/4.</text>
</comment>
<organism evidence="13 14">
    <name type="scientific">Triplophysa tibetana</name>
    <dbReference type="NCBI Taxonomy" id="1572043"/>
    <lineage>
        <taxon>Eukaryota</taxon>
        <taxon>Metazoa</taxon>
        <taxon>Chordata</taxon>
        <taxon>Craniata</taxon>
        <taxon>Vertebrata</taxon>
        <taxon>Euteleostomi</taxon>
        <taxon>Actinopterygii</taxon>
        <taxon>Neopterygii</taxon>
        <taxon>Teleostei</taxon>
        <taxon>Ostariophysi</taxon>
        <taxon>Cypriniformes</taxon>
        <taxon>Nemacheilidae</taxon>
        <taxon>Triplophysa</taxon>
    </lineage>
</organism>
<feature type="domain" description="Tetrapyrrole biosynthesis uroporphyrinogen III synthase" evidence="12">
    <location>
        <begin position="33"/>
        <end position="264"/>
    </location>
</feature>
<comment type="catalytic activity">
    <reaction evidence="10">
        <text>hydroxymethylbilane = uroporphyrinogen III + H2O</text>
        <dbReference type="Rhea" id="RHEA:18965"/>
        <dbReference type="ChEBI" id="CHEBI:15377"/>
        <dbReference type="ChEBI" id="CHEBI:57308"/>
        <dbReference type="ChEBI" id="CHEBI:57845"/>
        <dbReference type="EC" id="4.2.1.75"/>
    </reaction>
</comment>
<evidence type="ECO:0000313" key="14">
    <source>
        <dbReference type="Proteomes" id="UP000324632"/>
    </source>
</evidence>
<comment type="function">
    <text evidence="11">Catalyzes cyclization of the linear tetrapyrrole, hydroxymethylbilane, to the macrocyclic uroporphyrinogen III, the branch point for the various sub-pathways leading to the wide diversity of porphyrins. Porphyrins act as cofactors for a multitude of enzymes that perform a variety of processes within the cell such as methionine synthesis (vitamin B12) or oxygen transport (heme).</text>
</comment>
<dbReference type="UniPathway" id="UPA00251">
    <property type="reaction ID" value="UER00320"/>
</dbReference>
<keyword evidence="14" id="KW-1185">Reference proteome</keyword>
<gene>
    <name evidence="13" type="ORF">E1301_Tti021762</name>
</gene>
<evidence type="ECO:0000256" key="4">
    <source>
        <dbReference type="ARBA" id="ARBA00023133"/>
    </source>
</evidence>
<dbReference type="PANTHER" id="PTHR12390:SF0">
    <property type="entry name" value="UROPORPHYRINOGEN-III SYNTHASE"/>
    <property type="match status" value="1"/>
</dbReference>
<evidence type="ECO:0000256" key="7">
    <source>
        <dbReference type="ARBA" id="ARBA00031702"/>
    </source>
</evidence>